<dbReference type="PANTHER" id="PTHR11208:SF42">
    <property type="entry name" value="QUAKING RELATED 54B, ISOFORM E"/>
    <property type="match status" value="1"/>
</dbReference>
<feature type="compositionally biased region" description="Basic and acidic residues" evidence="2">
    <location>
        <begin position="31"/>
        <end position="51"/>
    </location>
</feature>
<name>A0AAE1DDU7_9GAST</name>
<feature type="compositionally biased region" description="Gly residues" evidence="2">
    <location>
        <begin position="239"/>
        <end position="252"/>
    </location>
</feature>
<feature type="compositionally biased region" description="Low complexity" evidence="2">
    <location>
        <begin position="299"/>
        <end position="313"/>
    </location>
</feature>
<dbReference type="Pfam" id="PF22675">
    <property type="entry name" value="KH-I_KHDC4-BBP"/>
    <property type="match status" value="1"/>
</dbReference>
<accession>A0AAE1DDU7</accession>
<evidence type="ECO:0000313" key="4">
    <source>
        <dbReference type="EMBL" id="KAK3766906.1"/>
    </source>
</evidence>
<feature type="compositionally biased region" description="Low complexity" evidence="2">
    <location>
        <begin position="320"/>
        <end position="333"/>
    </location>
</feature>
<dbReference type="InterPro" id="IPR036612">
    <property type="entry name" value="KH_dom_type_1_sf"/>
</dbReference>
<evidence type="ECO:0000256" key="2">
    <source>
        <dbReference type="SAM" id="MobiDB-lite"/>
    </source>
</evidence>
<feature type="region of interest" description="Disordered" evidence="2">
    <location>
        <begin position="1"/>
        <end position="52"/>
    </location>
</feature>
<dbReference type="InterPro" id="IPR004087">
    <property type="entry name" value="KH_dom"/>
</dbReference>
<keyword evidence="5" id="KW-1185">Reference proteome</keyword>
<dbReference type="AlphaFoldDB" id="A0AAE1DDU7"/>
<dbReference type="InterPro" id="IPR045071">
    <property type="entry name" value="BBP-like"/>
</dbReference>
<organism evidence="4 5">
    <name type="scientific">Elysia crispata</name>
    <name type="common">lettuce slug</name>
    <dbReference type="NCBI Taxonomy" id="231223"/>
    <lineage>
        <taxon>Eukaryota</taxon>
        <taxon>Metazoa</taxon>
        <taxon>Spiralia</taxon>
        <taxon>Lophotrochozoa</taxon>
        <taxon>Mollusca</taxon>
        <taxon>Gastropoda</taxon>
        <taxon>Heterobranchia</taxon>
        <taxon>Euthyneura</taxon>
        <taxon>Panpulmonata</taxon>
        <taxon>Sacoglossa</taxon>
        <taxon>Placobranchoidea</taxon>
        <taxon>Plakobranchidae</taxon>
        <taxon>Elysia</taxon>
    </lineage>
</organism>
<evidence type="ECO:0000256" key="1">
    <source>
        <dbReference type="ARBA" id="ARBA00022884"/>
    </source>
</evidence>
<feature type="compositionally biased region" description="Gly residues" evidence="2">
    <location>
        <begin position="221"/>
        <end position="231"/>
    </location>
</feature>
<protein>
    <recommendedName>
        <fullName evidence="3">K Homology domain-containing protein</fullName>
    </recommendedName>
</protein>
<dbReference type="GO" id="GO:0000381">
    <property type="term" value="P:regulation of alternative mRNA splicing, via spliceosome"/>
    <property type="evidence" value="ECO:0007669"/>
    <property type="project" value="TreeGrafter"/>
</dbReference>
<dbReference type="InterPro" id="IPR055256">
    <property type="entry name" value="KH_1_KHDC4/BBP-like"/>
</dbReference>
<dbReference type="GO" id="GO:0005634">
    <property type="term" value="C:nucleus"/>
    <property type="evidence" value="ECO:0007669"/>
    <property type="project" value="TreeGrafter"/>
</dbReference>
<dbReference type="CDD" id="cd22384">
    <property type="entry name" value="KH-I_KHDRBS"/>
    <property type="match status" value="1"/>
</dbReference>
<sequence>MAKSGSYIDELQNELKQTDPDSHANRLVTQELDRLNKGEDAQLQDEKKERPSLPLLELHNERPQKISVKVRIPVKEHPKYNFVGKLLGPKGQTLKALQDQTGCRMAIMGKGSMRDKEKEEELRKQGGKYSHFSEDLHVLVECYTEVIDGHHRIAAAMVELKKYLIPEINDEMYGGGDMGGDMGMNGGAPRGRGGFRGAPPERGRGTFRGRGNGPAPPPPSGRGGPGPAGRGGPPPRGAPRGGPAVGRGGPAARGGPVSRGAPAARGGRAPAPAASYDSYGSQQSYSGGGYSTGYENSYDESYGQDGSYYDYGQTGSANTGYDSYSSGAYGDYSEYNESWGATASGGTGTGKAPAAPTRGATRGNSRAHPYSRPGPAQSGY</sequence>
<gene>
    <name evidence="4" type="ORF">RRG08_040429</name>
</gene>
<feature type="domain" description="K Homology" evidence="3">
    <location>
        <begin position="64"/>
        <end position="128"/>
    </location>
</feature>
<evidence type="ECO:0000259" key="3">
    <source>
        <dbReference type="SMART" id="SM00322"/>
    </source>
</evidence>
<feature type="compositionally biased region" description="Gly residues" evidence="2">
    <location>
        <begin position="180"/>
        <end position="196"/>
    </location>
</feature>
<reference evidence="4" key="1">
    <citation type="journal article" date="2023" name="G3 (Bethesda)">
        <title>A reference genome for the long-term kleptoplast-retaining sea slug Elysia crispata morphotype clarki.</title>
        <authorList>
            <person name="Eastman K.E."/>
            <person name="Pendleton A.L."/>
            <person name="Shaikh M.A."/>
            <person name="Suttiyut T."/>
            <person name="Ogas R."/>
            <person name="Tomko P."/>
            <person name="Gavelis G."/>
            <person name="Widhalm J.R."/>
            <person name="Wisecaver J.H."/>
        </authorList>
    </citation>
    <scope>NUCLEOTIDE SEQUENCE</scope>
    <source>
        <strain evidence="4">ECLA1</strain>
    </source>
</reference>
<dbReference type="EMBL" id="JAWDGP010004190">
    <property type="protein sequence ID" value="KAK3766906.1"/>
    <property type="molecule type" value="Genomic_DNA"/>
</dbReference>
<evidence type="ECO:0000313" key="5">
    <source>
        <dbReference type="Proteomes" id="UP001283361"/>
    </source>
</evidence>
<proteinExistence type="predicted"/>
<dbReference type="Gene3D" id="3.30.1370.10">
    <property type="entry name" value="K Homology domain, type 1"/>
    <property type="match status" value="1"/>
</dbReference>
<feature type="compositionally biased region" description="Low complexity" evidence="2">
    <location>
        <begin position="253"/>
        <end position="285"/>
    </location>
</feature>
<dbReference type="SUPFAM" id="SSF54791">
    <property type="entry name" value="Eukaryotic type KH-domain (KH-domain type I)"/>
    <property type="match status" value="1"/>
</dbReference>
<keyword evidence="1" id="KW-0694">RNA-binding</keyword>
<dbReference type="PANTHER" id="PTHR11208">
    <property type="entry name" value="RNA-BINDING PROTEIN RELATED"/>
    <property type="match status" value="1"/>
</dbReference>
<dbReference type="SMART" id="SM00322">
    <property type="entry name" value="KH"/>
    <property type="match status" value="1"/>
</dbReference>
<dbReference type="GO" id="GO:0003729">
    <property type="term" value="F:mRNA binding"/>
    <property type="evidence" value="ECO:0007669"/>
    <property type="project" value="TreeGrafter"/>
</dbReference>
<feature type="region of interest" description="Disordered" evidence="2">
    <location>
        <begin position="180"/>
        <end position="380"/>
    </location>
</feature>
<comment type="caution">
    <text evidence="4">The sequence shown here is derived from an EMBL/GenBank/DDBJ whole genome shotgun (WGS) entry which is preliminary data.</text>
</comment>
<feature type="compositionally biased region" description="Low complexity" evidence="2">
    <location>
        <begin position="350"/>
        <end position="363"/>
    </location>
</feature>
<dbReference type="Proteomes" id="UP001283361">
    <property type="component" value="Unassembled WGS sequence"/>
</dbReference>